<evidence type="ECO:0000313" key="1">
    <source>
        <dbReference type="EMBL" id="TCF96270.1"/>
    </source>
</evidence>
<dbReference type="Pfam" id="PF07592">
    <property type="entry name" value="DDE_Tnp_ISAZ013"/>
    <property type="match status" value="1"/>
</dbReference>
<comment type="caution">
    <text evidence="1">The sequence shown here is derived from an EMBL/GenBank/DDBJ whole genome shotgun (WGS) entry which is preliminary data.</text>
</comment>
<protein>
    <submittedName>
        <fullName evidence="1">Transposase</fullName>
    </submittedName>
</protein>
<feature type="non-terminal residue" evidence="1">
    <location>
        <position position="78"/>
    </location>
</feature>
<reference evidence="1 2" key="1">
    <citation type="submission" date="2017-02" db="EMBL/GenBank/DDBJ databases">
        <title>Paraburkholderia sophoroidis sp. nov. and Paraburkholderia steynii sp. nov. rhizobial symbionts of the fynbos legume Hypocalyptus sophoroides.</title>
        <authorList>
            <person name="Steenkamp E.T."/>
            <person name="Beukes C.W."/>
            <person name="Van Zyl E."/>
            <person name="Avontuur J."/>
            <person name="Chan W.Y."/>
            <person name="Hassen A."/>
            <person name="Palmer M."/>
            <person name="Mthombeni L."/>
            <person name="Phalane F."/>
            <person name="Sereme K."/>
            <person name="Venter S.N."/>
        </authorList>
    </citation>
    <scope>NUCLEOTIDE SEQUENCE [LARGE SCALE GENOMIC DNA]</scope>
    <source>
        <strain evidence="1 2">HC1.1ba</strain>
    </source>
</reference>
<evidence type="ECO:0000313" key="2">
    <source>
        <dbReference type="Proteomes" id="UP000294200"/>
    </source>
</evidence>
<dbReference type="Proteomes" id="UP000294200">
    <property type="component" value="Unassembled WGS sequence"/>
</dbReference>
<name>A0A4R0WTX4_9BURK</name>
<dbReference type="EMBL" id="MWML01001409">
    <property type="protein sequence ID" value="TCF96270.1"/>
    <property type="molecule type" value="Genomic_DNA"/>
</dbReference>
<sequence length="78" mass="8906">AHWWEKQGRADYPHATRLLLLCDGGGSNPSNSWLFKADLQNLAERLGLEIRVAHYAPYCSKHNPIEHRVFPHITRACA</sequence>
<dbReference type="InterPro" id="IPR011518">
    <property type="entry name" value="Transposase_36"/>
</dbReference>
<keyword evidence="2" id="KW-1185">Reference proteome</keyword>
<feature type="non-terminal residue" evidence="1">
    <location>
        <position position="1"/>
    </location>
</feature>
<gene>
    <name evidence="1" type="ORF">BZM27_55865</name>
</gene>
<proteinExistence type="predicted"/>
<organism evidence="1 2">
    <name type="scientific">Paraburkholderia steynii</name>
    <dbReference type="NCBI Taxonomy" id="1245441"/>
    <lineage>
        <taxon>Bacteria</taxon>
        <taxon>Pseudomonadati</taxon>
        <taxon>Pseudomonadota</taxon>
        <taxon>Betaproteobacteria</taxon>
        <taxon>Burkholderiales</taxon>
        <taxon>Burkholderiaceae</taxon>
        <taxon>Paraburkholderia</taxon>
    </lineage>
</organism>
<dbReference type="AlphaFoldDB" id="A0A4R0WTX4"/>
<accession>A0A4R0WTX4</accession>